<evidence type="ECO:0000256" key="1">
    <source>
        <dbReference type="SAM" id="MobiDB-lite"/>
    </source>
</evidence>
<name>A0ABQ7E1K1_BRACR</name>
<gene>
    <name evidence="2" type="ORF">DY000_02029058</name>
</gene>
<comment type="caution">
    <text evidence="2">The sequence shown here is derived from an EMBL/GenBank/DDBJ whole genome shotgun (WGS) entry which is preliminary data.</text>
</comment>
<feature type="region of interest" description="Disordered" evidence="1">
    <location>
        <begin position="44"/>
        <end position="72"/>
    </location>
</feature>
<reference evidence="2 3" key="1">
    <citation type="journal article" date="2020" name="BMC Genomics">
        <title>Intraspecific diversification of the crop wild relative Brassica cretica Lam. using demographic model selection.</title>
        <authorList>
            <person name="Kioukis A."/>
            <person name="Michalopoulou V.A."/>
            <person name="Briers L."/>
            <person name="Pirintsos S."/>
            <person name="Studholme D.J."/>
            <person name="Pavlidis P."/>
            <person name="Sarris P.F."/>
        </authorList>
    </citation>
    <scope>NUCLEOTIDE SEQUENCE [LARGE SCALE GENOMIC DNA]</scope>
    <source>
        <strain evidence="3">cv. PFS-1207/04</strain>
    </source>
</reference>
<organism evidence="2 3">
    <name type="scientific">Brassica cretica</name>
    <name type="common">Mustard</name>
    <dbReference type="NCBI Taxonomy" id="69181"/>
    <lineage>
        <taxon>Eukaryota</taxon>
        <taxon>Viridiplantae</taxon>
        <taxon>Streptophyta</taxon>
        <taxon>Embryophyta</taxon>
        <taxon>Tracheophyta</taxon>
        <taxon>Spermatophyta</taxon>
        <taxon>Magnoliopsida</taxon>
        <taxon>eudicotyledons</taxon>
        <taxon>Gunneridae</taxon>
        <taxon>Pentapetalae</taxon>
        <taxon>rosids</taxon>
        <taxon>malvids</taxon>
        <taxon>Brassicales</taxon>
        <taxon>Brassicaceae</taxon>
        <taxon>Brassiceae</taxon>
        <taxon>Brassica</taxon>
    </lineage>
</organism>
<proteinExistence type="predicted"/>
<evidence type="ECO:0000313" key="2">
    <source>
        <dbReference type="EMBL" id="KAF3583109.1"/>
    </source>
</evidence>
<dbReference type="EMBL" id="QGKV02000649">
    <property type="protein sequence ID" value="KAF3583109.1"/>
    <property type="molecule type" value="Genomic_DNA"/>
</dbReference>
<feature type="compositionally biased region" description="Acidic residues" evidence="1">
    <location>
        <begin position="48"/>
        <end position="65"/>
    </location>
</feature>
<evidence type="ECO:0000313" key="3">
    <source>
        <dbReference type="Proteomes" id="UP000266723"/>
    </source>
</evidence>
<dbReference type="Proteomes" id="UP000266723">
    <property type="component" value="Unassembled WGS sequence"/>
</dbReference>
<sequence length="279" mass="32148">MVQEDHKAEMNDSSVMEGGGVIRVSNCTFQARFKNIKAKMEAEGWVNSEDDDDDDDDYEDEEMKDEEYKDPKKREEMKAMMDKCYQGCGFWTQHHELEQLSTVFKIGKKAHLKLWYMMIMSKLCTKKYQRAKFGSKRPILPFIRGCLFYGEEENKITWRLDYTEDDTATTSTEGFISSCKIVLVVSTLHISCGGDMYKNGSGMSRGGSIHVHESKAHDNELLAVSQQIQRSHGPKLCVCWVEAVDVKDKMEGSQISCEWFHSPRRKKGSFRLLSLCLWL</sequence>
<keyword evidence="3" id="KW-1185">Reference proteome</keyword>
<protein>
    <submittedName>
        <fullName evidence="2">Uncharacterized protein</fullName>
    </submittedName>
</protein>
<accession>A0ABQ7E1K1</accession>